<dbReference type="PIRSF" id="PIRSF006305">
    <property type="entry name" value="Maf"/>
    <property type="match status" value="1"/>
</dbReference>
<feature type="site" description="Important for substrate specificity" evidence="4">
    <location>
        <position position="18"/>
    </location>
</feature>
<dbReference type="GO" id="GO:0036221">
    <property type="term" value="F:UTP diphosphatase activity"/>
    <property type="evidence" value="ECO:0007669"/>
    <property type="project" value="RHEA"/>
</dbReference>
<dbReference type="NCBIfam" id="TIGR00172">
    <property type="entry name" value="maf"/>
    <property type="match status" value="1"/>
</dbReference>
<comment type="cofactor">
    <cofactor evidence="1 4">
        <name>a divalent metal cation</name>
        <dbReference type="ChEBI" id="CHEBI:60240"/>
    </cofactor>
</comment>
<comment type="similarity">
    <text evidence="4">Belongs to the Maf family. YhdE subfamily.</text>
</comment>
<organism evidence="5 6">
    <name type="scientific">Azospirillum palustre</name>
    <dbReference type="NCBI Taxonomy" id="2044885"/>
    <lineage>
        <taxon>Bacteria</taxon>
        <taxon>Pseudomonadati</taxon>
        <taxon>Pseudomonadota</taxon>
        <taxon>Alphaproteobacteria</taxon>
        <taxon>Rhodospirillales</taxon>
        <taxon>Azospirillaceae</taxon>
        <taxon>Azospirillum</taxon>
    </lineage>
</organism>
<dbReference type="Pfam" id="PF02545">
    <property type="entry name" value="Maf"/>
    <property type="match status" value="1"/>
</dbReference>
<reference evidence="6" key="1">
    <citation type="submission" date="2017-10" db="EMBL/GenBank/DDBJ databases">
        <authorList>
            <person name="Kravchenko I.K."/>
            <person name="Grouzdev D.S."/>
        </authorList>
    </citation>
    <scope>NUCLEOTIDE SEQUENCE [LARGE SCALE GENOMIC DNA]</scope>
    <source>
        <strain evidence="6">B2</strain>
    </source>
</reference>
<comment type="catalytic activity">
    <reaction evidence="4">
        <text>dTTP + H2O = dTMP + diphosphate + H(+)</text>
        <dbReference type="Rhea" id="RHEA:28534"/>
        <dbReference type="ChEBI" id="CHEBI:15377"/>
        <dbReference type="ChEBI" id="CHEBI:15378"/>
        <dbReference type="ChEBI" id="CHEBI:33019"/>
        <dbReference type="ChEBI" id="CHEBI:37568"/>
        <dbReference type="ChEBI" id="CHEBI:63528"/>
        <dbReference type="EC" id="3.6.1.9"/>
    </reaction>
</comment>
<dbReference type="InterPro" id="IPR029001">
    <property type="entry name" value="ITPase-like_fam"/>
</dbReference>
<evidence type="ECO:0000256" key="1">
    <source>
        <dbReference type="ARBA" id="ARBA00001968"/>
    </source>
</evidence>
<dbReference type="GO" id="GO:0036218">
    <property type="term" value="F:dTTP diphosphatase activity"/>
    <property type="evidence" value="ECO:0007669"/>
    <property type="project" value="RHEA"/>
</dbReference>
<feature type="site" description="Important for substrate specificity" evidence="4">
    <location>
        <position position="163"/>
    </location>
</feature>
<dbReference type="CDD" id="cd00555">
    <property type="entry name" value="Maf"/>
    <property type="match status" value="1"/>
</dbReference>
<dbReference type="Gene3D" id="3.90.950.10">
    <property type="match status" value="1"/>
</dbReference>
<dbReference type="Proteomes" id="UP000225379">
    <property type="component" value="Unassembled WGS sequence"/>
</dbReference>
<feature type="active site" description="Proton acceptor" evidence="4">
    <location>
        <position position="76"/>
    </location>
</feature>
<dbReference type="InterPro" id="IPR003697">
    <property type="entry name" value="Maf-like"/>
</dbReference>
<dbReference type="EC" id="3.6.1.9" evidence="4"/>
<dbReference type="EMBL" id="PDKW01000039">
    <property type="protein sequence ID" value="PGH58096.1"/>
    <property type="molecule type" value="Genomic_DNA"/>
</dbReference>
<accession>A0A2B8BH46</accession>
<dbReference type="GO" id="GO:0005737">
    <property type="term" value="C:cytoplasm"/>
    <property type="evidence" value="ECO:0007669"/>
    <property type="project" value="UniProtKB-SubCell"/>
</dbReference>
<evidence type="ECO:0000313" key="6">
    <source>
        <dbReference type="Proteomes" id="UP000225379"/>
    </source>
</evidence>
<name>A0A2B8BH46_9PROT</name>
<dbReference type="PANTHER" id="PTHR43213">
    <property type="entry name" value="BIFUNCTIONAL DTTP/UTP PYROPHOSPHATASE/METHYLTRANSFERASE PROTEIN-RELATED"/>
    <property type="match status" value="1"/>
</dbReference>
<comment type="caution">
    <text evidence="5">The sequence shown here is derived from an EMBL/GenBank/DDBJ whole genome shotgun (WGS) entry which is preliminary data.</text>
</comment>
<feature type="site" description="Important for substrate specificity" evidence="4">
    <location>
        <position position="77"/>
    </location>
</feature>
<evidence type="ECO:0000256" key="3">
    <source>
        <dbReference type="ARBA" id="ARBA00023080"/>
    </source>
</evidence>
<sequence>MTIPSKAPRLVLASASPRRLDLLRQIGIVPDAVDPADLDETPLRDELPPQHALRLAAEKASCVAARHPESWILAADTVVACGRRILPKAEREEEARRCLSLLSGRRHRVIGGIVLLVPDGDGHLRIDRLVRTDVTFKVLDRSETDAYIASGEWKGKAGGYAIQGRAGALVRWIGGSYSNVVGLSLHEVAGMLHGAGFPHPPIPHPNDEQA</sequence>
<comment type="function">
    <text evidence="4">Nucleoside triphosphate pyrophosphatase that hydrolyzes dTTP and UTP. May have a dual role in cell division arrest and in preventing the incorporation of modified nucleotides into cellular nucleic acids.</text>
</comment>
<dbReference type="RefSeq" id="WP_098736079.1">
    <property type="nucleotide sequence ID" value="NZ_PDKW01000039.1"/>
</dbReference>
<keyword evidence="3 4" id="KW-0546">Nucleotide metabolism</keyword>
<dbReference type="HAMAP" id="MF_00528">
    <property type="entry name" value="Maf"/>
    <property type="match status" value="1"/>
</dbReference>
<dbReference type="SUPFAM" id="SSF52972">
    <property type="entry name" value="ITPase-like"/>
    <property type="match status" value="1"/>
</dbReference>
<dbReference type="PANTHER" id="PTHR43213:SF5">
    <property type="entry name" value="BIFUNCTIONAL DTTP_UTP PYROPHOSPHATASE_METHYLTRANSFERASE PROTEIN-RELATED"/>
    <property type="match status" value="1"/>
</dbReference>
<comment type="caution">
    <text evidence="4">Lacks conserved residue(s) required for the propagation of feature annotation.</text>
</comment>
<protein>
    <recommendedName>
        <fullName evidence="4">dTTP/UTP pyrophosphatase</fullName>
        <shortName evidence="4">dTTPase/UTPase</shortName>
        <ecNumber evidence="4">3.6.1.9</ecNumber>
    </recommendedName>
    <alternativeName>
        <fullName evidence="4">Nucleoside triphosphate pyrophosphatase</fullName>
    </alternativeName>
    <alternativeName>
        <fullName evidence="4">Nucleotide pyrophosphatase</fullName>
        <shortName evidence="4">Nucleotide PPase</shortName>
    </alternativeName>
</protein>
<dbReference type="OrthoDB" id="9807767at2"/>
<comment type="catalytic activity">
    <reaction evidence="4">
        <text>UTP + H2O = UMP + diphosphate + H(+)</text>
        <dbReference type="Rhea" id="RHEA:29395"/>
        <dbReference type="ChEBI" id="CHEBI:15377"/>
        <dbReference type="ChEBI" id="CHEBI:15378"/>
        <dbReference type="ChEBI" id="CHEBI:33019"/>
        <dbReference type="ChEBI" id="CHEBI:46398"/>
        <dbReference type="ChEBI" id="CHEBI:57865"/>
        <dbReference type="EC" id="3.6.1.9"/>
    </reaction>
</comment>
<gene>
    <name evidence="5" type="primary">maf</name>
    <name evidence="5" type="ORF">CRT60_09080</name>
</gene>
<dbReference type="GO" id="GO:0009117">
    <property type="term" value="P:nucleotide metabolic process"/>
    <property type="evidence" value="ECO:0007669"/>
    <property type="project" value="UniProtKB-KW"/>
</dbReference>
<evidence type="ECO:0000256" key="2">
    <source>
        <dbReference type="ARBA" id="ARBA00022801"/>
    </source>
</evidence>
<dbReference type="AlphaFoldDB" id="A0A2B8BH46"/>
<keyword evidence="2 4" id="KW-0378">Hydrolase</keyword>
<keyword evidence="6" id="KW-1185">Reference proteome</keyword>
<keyword evidence="4" id="KW-0963">Cytoplasm</keyword>
<comment type="subcellular location">
    <subcellularLocation>
        <location evidence="4">Cytoplasm</location>
    </subcellularLocation>
</comment>
<evidence type="ECO:0000313" key="5">
    <source>
        <dbReference type="EMBL" id="PGH58096.1"/>
    </source>
</evidence>
<proteinExistence type="inferred from homology"/>
<evidence type="ECO:0000256" key="4">
    <source>
        <dbReference type="HAMAP-Rule" id="MF_00528"/>
    </source>
</evidence>